<dbReference type="Pfam" id="PF06718">
    <property type="entry name" value="DUF1203"/>
    <property type="match status" value="1"/>
</dbReference>
<dbReference type="AlphaFoldDB" id="A0A0B5DU91"/>
<keyword evidence="3" id="KW-1185">Reference proteome</keyword>
<dbReference type="RefSeq" id="WP_043447197.1">
    <property type="nucleotide sequence ID" value="NZ_CP009313.1"/>
</dbReference>
<gene>
    <name evidence="2" type="ORF">CP978_33110</name>
    <name evidence="1" type="ORF">SNOD_32875</name>
</gene>
<dbReference type="STRING" id="40318.SNOD_32875"/>
<organism evidence="1 3">
    <name type="scientific">Streptomyces nodosus</name>
    <dbReference type="NCBI Taxonomy" id="40318"/>
    <lineage>
        <taxon>Bacteria</taxon>
        <taxon>Bacillati</taxon>
        <taxon>Actinomycetota</taxon>
        <taxon>Actinomycetes</taxon>
        <taxon>Kitasatosporales</taxon>
        <taxon>Streptomycetaceae</taxon>
        <taxon>Streptomyces</taxon>
    </lineage>
</organism>
<reference evidence="1 3" key="2">
    <citation type="journal article" date="2016" name="Appl. Microbiol. Biotechnol.">
        <title>Exploiting the genome sequence of Streptomyces nodosus for enhanced antibiotic production.</title>
        <authorList>
            <person name="Sweeney P."/>
            <person name="Murphy C.D."/>
            <person name="Caffrey P."/>
        </authorList>
    </citation>
    <scope>NUCLEOTIDE SEQUENCE [LARGE SCALE GENOMIC DNA]</scope>
    <source>
        <strain evidence="1 3">ATCC 14899</strain>
    </source>
</reference>
<dbReference type="EMBL" id="CP023747">
    <property type="protein sequence ID" value="QEV42742.1"/>
    <property type="molecule type" value="Genomic_DNA"/>
</dbReference>
<dbReference type="OrthoDB" id="118609at2"/>
<reference evidence="3" key="1">
    <citation type="submission" date="2014-09" db="EMBL/GenBank/DDBJ databases">
        <title>Sequence of the Streptomyces nodosus genome.</title>
        <authorList>
            <person name="Sweeney P."/>
            <person name="Stephens N."/>
            <person name="Murphy C."/>
            <person name="Caffrey P."/>
        </authorList>
    </citation>
    <scope>NUCLEOTIDE SEQUENCE [LARGE SCALE GENOMIC DNA]</scope>
    <source>
        <strain evidence="3">ATCC 14899</strain>
    </source>
</reference>
<sequence length="172" mass="18594">MTVYTPLPIPPAALEELRRADDAGRPLRPYVACEDGIPLDCVGSPLRCCLRAVEPGERVALVSYAPLRRWAAATGADPGAYDEAGPVFIHAGECEGPRDTGGYPFARPGALRTVRRYDAEGHIVGGGLLEIPEDAGTGFDRAFMEAFSEPEVALVHVRAVEYGCFHFEVRRP</sequence>
<proteinExistence type="predicted"/>
<dbReference type="HOGENOM" id="CLU_117181_2_0_11"/>
<dbReference type="Proteomes" id="UP000325763">
    <property type="component" value="Chromosome"/>
</dbReference>
<evidence type="ECO:0000313" key="1">
    <source>
        <dbReference type="EMBL" id="AJE44246.1"/>
    </source>
</evidence>
<evidence type="ECO:0000313" key="4">
    <source>
        <dbReference type="Proteomes" id="UP000325763"/>
    </source>
</evidence>
<dbReference type="InterPro" id="IPR009593">
    <property type="entry name" value="DUF1203"/>
</dbReference>
<evidence type="ECO:0000313" key="2">
    <source>
        <dbReference type="EMBL" id="QEV42742.1"/>
    </source>
</evidence>
<dbReference type="EMBL" id="CP009313">
    <property type="protein sequence ID" value="AJE44246.1"/>
    <property type="molecule type" value="Genomic_DNA"/>
</dbReference>
<dbReference type="PIRSF" id="PIRSF034110">
    <property type="entry name" value="DUF1203"/>
    <property type="match status" value="1"/>
</dbReference>
<protein>
    <submittedName>
        <fullName evidence="2">DUF1203 domain-containing protein</fullName>
    </submittedName>
</protein>
<dbReference type="KEGG" id="snq:CP978_33110"/>
<evidence type="ECO:0000313" key="3">
    <source>
        <dbReference type="Proteomes" id="UP000031526"/>
    </source>
</evidence>
<name>A0A0B5DU91_9ACTN</name>
<accession>A0A0B5DU91</accession>
<dbReference type="Proteomes" id="UP000031526">
    <property type="component" value="Chromosome"/>
</dbReference>
<reference evidence="2 4" key="3">
    <citation type="submission" date="2017-09" db="EMBL/GenBank/DDBJ databases">
        <title>Streptomyces genome completion.</title>
        <authorList>
            <person name="Lee N."/>
            <person name="Cho B.-K."/>
        </authorList>
    </citation>
    <scope>NUCLEOTIDE SEQUENCE [LARGE SCALE GENOMIC DNA]</scope>
    <source>
        <strain evidence="2 4">ATCC 14899</strain>
    </source>
</reference>